<proteinExistence type="predicted"/>
<evidence type="ECO:0000313" key="2">
    <source>
        <dbReference type="EMBL" id="MDQ0255901.1"/>
    </source>
</evidence>
<feature type="signal peptide" evidence="1">
    <location>
        <begin position="1"/>
        <end position="19"/>
    </location>
</feature>
<comment type="caution">
    <text evidence="2">The sequence shown here is derived from an EMBL/GenBank/DDBJ whole genome shotgun (WGS) entry which is preliminary data.</text>
</comment>
<dbReference type="EMBL" id="JAUSUG010000013">
    <property type="protein sequence ID" value="MDQ0255901.1"/>
    <property type="molecule type" value="Genomic_DNA"/>
</dbReference>
<keyword evidence="3" id="KW-1185">Reference proteome</keyword>
<dbReference type="RefSeq" id="WP_307327154.1">
    <property type="nucleotide sequence ID" value="NZ_JAUSUG010000013.1"/>
</dbReference>
<sequence>MKKFSFFLIYVLLFLLLHACGSQEVEDDHSLNIMFISEVPVNFQESFGPYIEEILSDSKLAYEDLDINVELFPVSHDKLTIEIVNRDVDIFIVDESLRHILLDPYGLQSLDPLLENLPESYPYEEFIMNDEETGEPHLYAIPLDNDSTLVRDLGLVLPSYMIGAITSVSSHRDIGMYILSEFQ</sequence>
<evidence type="ECO:0000313" key="3">
    <source>
        <dbReference type="Proteomes" id="UP001230005"/>
    </source>
</evidence>
<name>A0ABT9ZXD3_9BACI</name>
<reference evidence="2 3" key="1">
    <citation type="submission" date="2023-07" db="EMBL/GenBank/DDBJ databases">
        <title>Genomic Encyclopedia of Type Strains, Phase IV (KMG-IV): sequencing the most valuable type-strain genomes for metagenomic binning, comparative biology and taxonomic classification.</title>
        <authorList>
            <person name="Goeker M."/>
        </authorList>
    </citation>
    <scope>NUCLEOTIDE SEQUENCE [LARGE SCALE GENOMIC DNA]</scope>
    <source>
        <strain evidence="2 3">DSM 9768</strain>
    </source>
</reference>
<dbReference type="Proteomes" id="UP001230005">
    <property type="component" value="Unassembled WGS sequence"/>
</dbReference>
<organism evidence="2 3">
    <name type="scientific">Evansella vedderi</name>
    <dbReference type="NCBI Taxonomy" id="38282"/>
    <lineage>
        <taxon>Bacteria</taxon>
        <taxon>Bacillati</taxon>
        <taxon>Bacillota</taxon>
        <taxon>Bacilli</taxon>
        <taxon>Bacillales</taxon>
        <taxon>Bacillaceae</taxon>
        <taxon>Evansella</taxon>
    </lineage>
</organism>
<keyword evidence="1" id="KW-0732">Signal</keyword>
<protein>
    <submittedName>
        <fullName evidence="2">Uncharacterized protein</fullName>
    </submittedName>
</protein>
<accession>A0ABT9ZXD3</accession>
<feature type="chain" id="PRO_5046431507" evidence="1">
    <location>
        <begin position="20"/>
        <end position="183"/>
    </location>
</feature>
<evidence type="ECO:0000256" key="1">
    <source>
        <dbReference type="SAM" id="SignalP"/>
    </source>
</evidence>
<gene>
    <name evidence="2" type="ORF">J2S74_003285</name>
</gene>